<reference evidence="2 3" key="1">
    <citation type="submission" date="2024-01" db="EMBL/GenBank/DDBJ databases">
        <title>A draft genome for the cacao thread blight pathogen Marasmiellus scandens.</title>
        <authorList>
            <person name="Baruah I.K."/>
            <person name="Leung J."/>
            <person name="Bukari Y."/>
            <person name="Amoako-Attah I."/>
            <person name="Meinhardt L.W."/>
            <person name="Bailey B.A."/>
            <person name="Cohen S.P."/>
        </authorList>
    </citation>
    <scope>NUCLEOTIDE SEQUENCE [LARGE SCALE GENOMIC DNA]</scope>
    <source>
        <strain evidence="2 3">GH-19</strain>
    </source>
</reference>
<comment type="caution">
    <text evidence="2">The sequence shown here is derived from an EMBL/GenBank/DDBJ whole genome shotgun (WGS) entry which is preliminary data.</text>
</comment>
<name>A0ABR1K536_9AGAR</name>
<sequence>MAMSEHREVEMNLHQRSLVDVCFEEGLYGNGTAILARLRSPNYAPSVYHIEQLLYICLYPSSFTKENHLPETPASPSKDKRLKELFSFSVEDVIAAQNLLLSFAHTNSPENILRALPSYSSDMTRPFYKGEDLDSLFAREAHQNFASCKNCWSILADGFLPRVMQRAQQKGKDKIVYQRDTDELDVEINPVSDNAWPIFDWLLTLFERDEQQTEKRGLPRHSPLFLKQLPPFPSGKGVRWESDGPIGVLFHALQTDERGRLLGARLMSILVNLASTTHIDFHTFVTIMFTRISADNVDGFLRTLSSMPPSLPVLRFKISILHKLLGSKTLSTNSDRPKPQARAKPRPARRNGGSHQEQTSAEPVIPSSSSSIVANPLLPACSEISRAMESSSHHFSDSDMSPASVKAELCLAYGQYQQQIQPETRDREWLAFLGNGDWSQLLDNSLPSTAVNDNYREVLNAFLISWKESS</sequence>
<evidence type="ECO:0000313" key="2">
    <source>
        <dbReference type="EMBL" id="KAK7472665.1"/>
    </source>
</evidence>
<dbReference type="EMBL" id="JBANRG010000001">
    <property type="protein sequence ID" value="KAK7472665.1"/>
    <property type="molecule type" value="Genomic_DNA"/>
</dbReference>
<feature type="region of interest" description="Disordered" evidence="1">
    <location>
        <begin position="329"/>
        <end position="370"/>
    </location>
</feature>
<evidence type="ECO:0000256" key="1">
    <source>
        <dbReference type="SAM" id="MobiDB-lite"/>
    </source>
</evidence>
<accession>A0ABR1K536</accession>
<keyword evidence="3" id="KW-1185">Reference proteome</keyword>
<dbReference type="Proteomes" id="UP001498398">
    <property type="component" value="Unassembled WGS sequence"/>
</dbReference>
<organism evidence="2 3">
    <name type="scientific">Marasmiellus scandens</name>
    <dbReference type="NCBI Taxonomy" id="2682957"/>
    <lineage>
        <taxon>Eukaryota</taxon>
        <taxon>Fungi</taxon>
        <taxon>Dikarya</taxon>
        <taxon>Basidiomycota</taxon>
        <taxon>Agaricomycotina</taxon>
        <taxon>Agaricomycetes</taxon>
        <taxon>Agaricomycetidae</taxon>
        <taxon>Agaricales</taxon>
        <taxon>Marasmiineae</taxon>
        <taxon>Omphalotaceae</taxon>
        <taxon>Marasmiellus</taxon>
    </lineage>
</organism>
<protein>
    <submittedName>
        <fullName evidence="2">Superkiller protein 3</fullName>
    </submittedName>
</protein>
<evidence type="ECO:0000313" key="3">
    <source>
        <dbReference type="Proteomes" id="UP001498398"/>
    </source>
</evidence>
<proteinExistence type="predicted"/>
<gene>
    <name evidence="2" type="primary">SKI3_1</name>
    <name evidence="2" type="ORF">VKT23_000778</name>
</gene>
<feature type="compositionally biased region" description="Basic residues" evidence="1">
    <location>
        <begin position="339"/>
        <end position="349"/>
    </location>
</feature>